<evidence type="ECO:0000259" key="2">
    <source>
        <dbReference type="Pfam" id="PF20235"/>
    </source>
</evidence>
<dbReference type="AlphaFoldDB" id="A0A0D9WE54"/>
<dbReference type="Pfam" id="PF20235">
    <property type="entry name" value="PIR2-like_helical"/>
    <property type="match status" value="2"/>
</dbReference>
<dbReference type="Gramene" id="LPERR05G06680.1">
    <property type="protein sequence ID" value="LPERR05G06680.1"/>
    <property type="gene ID" value="LPERR05G06680"/>
</dbReference>
<dbReference type="InterPro" id="IPR046527">
    <property type="entry name" value="PIR2-like_helical"/>
</dbReference>
<name>A0A0D9WE54_9ORYZ</name>
<proteinExistence type="predicted"/>
<dbReference type="EnsemblPlants" id="LPERR05G06680.1">
    <property type="protein sequence ID" value="LPERR05G06680.1"/>
    <property type="gene ID" value="LPERR05G06680"/>
</dbReference>
<dbReference type="eggNOG" id="ENOG502R5Z0">
    <property type="taxonomic scope" value="Eukaryota"/>
</dbReference>
<protein>
    <submittedName>
        <fullName evidence="3">Uncharacterized protein</fullName>
    </submittedName>
</protein>
<reference evidence="3" key="3">
    <citation type="submission" date="2015-04" db="UniProtKB">
        <authorList>
            <consortium name="EnsemblPlants"/>
        </authorList>
    </citation>
    <scope>IDENTIFICATION</scope>
</reference>
<feature type="domain" description="PIR2-like helical" evidence="2">
    <location>
        <begin position="2"/>
        <end position="107"/>
    </location>
</feature>
<dbReference type="PANTHER" id="PTHR33120">
    <property type="entry name" value="EXPRESSED PROTEIN-RELATED"/>
    <property type="match status" value="1"/>
</dbReference>
<feature type="domain" description="PIR2-like helical" evidence="2">
    <location>
        <begin position="238"/>
        <end position="329"/>
    </location>
</feature>
<reference evidence="4" key="2">
    <citation type="submission" date="2013-12" db="EMBL/GenBank/DDBJ databases">
        <authorList>
            <person name="Yu Y."/>
            <person name="Lee S."/>
            <person name="de Baynast K."/>
            <person name="Wissotski M."/>
            <person name="Liu L."/>
            <person name="Talag J."/>
            <person name="Goicoechea J."/>
            <person name="Angelova A."/>
            <person name="Jetty R."/>
            <person name="Kudrna D."/>
            <person name="Golser W."/>
            <person name="Rivera L."/>
            <person name="Zhang J."/>
            <person name="Wing R."/>
        </authorList>
    </citation>
    <scope>NUCLEOTIDE SEQUENCE</scope>
</reference>
<keyword evidence="4" id="KW-1185">Reference proteome</keyword>
<evidence type="ECO:0000313" key="4">
    <source>
        <dbReference type="Proteomes" id="UP000032180"/>
    </source>
</evidence>
<evidence type="ECO:0000259" key="1">
    <source>
        <dbReference type="Pfam" id="PF12274"/>
    </source>
</evidence>
<accession>A0A0D9WE54</accession>
<sequence length="596" mass="66780">MPSLVPHLLGAGICFGANIIANTLSFLPDEIREPEPNRKPKASEAILSKIVASDGPSPPEARTVAERYLEGLVSFLTTYFRHLPTCDALRYLSLARADLLVAVSLIEKDRCYRRKDQFRIRSHAVKIALKCAAWSARQPNFDNFFAGCFALVSHINKITRRTLSAKGCCRLTVQDISWLSGLLAIPLTPRSDKPMKLASKRFRFHDPEIRASIVNVPGELTESLQGVLMDRVHDHYLKAIFSLLKAGYCFGPFHPVSNIIMNTVWYDTAFPPSKEFEVDMIFTLRHVESRSVNGLITFLRACIPVISEHEAMVYLLKSNLDVCKAIQMAKSQGCDVSVCDDSGYKAAAKAASHPNLEAYCDAKSLDPTIELTKDALKCITNYKEDFLTQQSFVRRKVEAALRNYEQSKGCCYDLGVICGVNDNVGKETGIFDTKFQYTHANFWATQDNGTAALFFTEFSNDEDVDHKPFCYPVSGLSTQGIILSPLRCCYCELKGTRIMHPFEGGWEGTRGFEKIACGEHTITNEEIVSRMKLVDNLVQGIFVQDYIYLDPAQDAKLIQAVNRAEWVMNLNIDDEMRRIKSLPAGSHYSPQASFVI</sequence>
<dbReference type="Proteomes" id="UP000032180">
    <property type="component" value="Chromosome 5"/>
</dbReference>
<dbReference type="InterPro" id="IPR022059">
    <property type="entry name" value="DUF3615"/>
</dbReference>
<reference evidence="3 4" key="1">
    <citation type="submission" date="2012-08" db="EMBL/GenBank/DDBJ databases">
        <title>Oryza genome evolution.</title>
        <authorList>
            <person name="Wing R.A."/>
        </authorList>
    </citation>
    <scope>NUCLEOTIDE SEQUENCE</scope>
</reference>
<dbReference type="HOGENOM" id="CLU_011465_2_0_1"/>
<feature type="domain" description="DUF3615" evidence="1">
    <location>
        <begin position="397"/>
        <end position="501"/>
    </location>
</feature>
<dbReference type="PANTHER" id="PTHR33120:SF16">
    <property type="entry name" value="PIR2-LIKE HELICAL DOMAIN-CONTAINING PROTEIN"/>
    <property type="match status" value="1"/>
</dbReference>
<organism evidence="3 4">
    <name type="scientific">Leersia perrieri</name>
    <dbReference type="NCBI Taxonomy" id="77586"/>
    <lineage>
        <taxon>Eukaryota</taxon>
        <taxon>Viridiplantae</taxon>
        <taxon>Streptophyta</taxon>
        <taxon>Embryophyta</taxon>
        <taxon>Tracheophyta</taxon>
        <taxon>Spermatophyta</taxon>
        <taxon>Magnoliopsida</taxon>
        <taxon>Liliopsida</taxon>
        <taxon>Poales</taxon>
        <taxon>Poaceae</taxon>
        <taxon>BOP clade</taxon>
        <taxon>Oryzoideae</taxon>
        <taxon>Oryzeae</taxon>
        <taxon>Oryzinae</taxon>
        <taxon>Leersia</taxon>
    </lineage>
</organism>
<dbReference type="Pfam" id="PF12274">
    <property type="entry name" value="DUF3615"/>
    <property type="match status" value="1"/>
</dbReference>
<dbReference type="STRING" id="77586.A0A0D9WE54"/>
<evidence type="ECO:0000313" key="3">
    <source>
        <dbReference type="EnsemblPlants" id="LPERR05G06680.1"/>
    </source>
</evidence>